<organism evidence="2 3">
    <name type="scientific">Kytococcus aerolatus</name>
    <dbReference type="NCBI Taxonomy" id="592308"/>
    <lineage>
        <taxon>Bacteria</taxon>
        <taxon>Bacillati</taxon>
        <taxon>Actinomycetota</taxon>
        <taxon>Actinomycetes</taxon>
        <taxon>Micrococcales</taxon>
        <taxon>Kytococcaceae</taxon>
        <taxon>Kytococcus</taxon>
    </lineage>
</organism>
<dbReference type="InterPro" id="IPR011991">
    <property type="entry name" value="ArsR-like_HTH"/>
</dbReference>
<dbReference type="Pfam" id="PF12840">
    <property type="entry name" value="HTH_20"/>
    <property type="match status" value="1"/>
</dbReference>
<dbReference type="EMBL" id="FYEZ01000001">
    <property type="protein sequence ID" value="SNC59579.1"/>
    <property type="molecule type" value="Genomic_DNA"/>
</dbReference>
<dbReference type="AlphaFoldDB" id="A0A212T0N7"/>
<sequence length="240" mass="25880">MQPRSTRERVRAAVSQEGPVTARELAEGLDLTPAAVRRHLDVLAAEGVITEHEHDPAGHRGRGRPARAWVLSDAGHTTLPTAYDGMALEILDFLRETQGEQAVQEYAERRARTLAARHAERVSAAGEDPRDRAEALADALREDGFAATLREVPQAAGVQLCQGHCPVQHVAEEFPVLCDAEAEAFSELLGVHVQRLQTLPAGGHVCTTFVPVGTVIAPRDGTGPGDQTTETPTQSEERSR</sequence>
<feature type="compositionally biased region" description="Polar residues" evidence="1">
    <location>
        <begin position="225"/>
        <end position="234"/>
    </location>
</feature>
<feature type="region of interest" description="Disordered" evidence="1">
    <location>
        <begin position="216"/>
        <end position="240"/>
    </location>
</feature>
<proteinExistence type="predicted"/>
<dbReference type="InterPro" id="IPR036388">
    <property type="entry name" value="WH-like_DNA-bd_sf"/>
</dbReference>
<keyword evidence="3" id="KW-1185">Reference proteome</keyword>
<dbReference type="PANTHER" id="PTHR30363:SF28">
    <property type="entry name" value="TRANSCRIPTIONAL REGULATORY PROTEIN-RELATED"/>
    <property type="match status" value="1"/>
</dbReference>
<evidence type="ECO:0000313" key="3">
    <source>
        <dbReference type="Proteomes" id="UP000198122"/>
    </source>
</evidence>
<evidence type="ECO:0000313" key="2">
    <source>
        <dbReference type="EMBL" id="SNC59579.1"/>
    </source>
</evidence>
<evidence type="ECO:0000256" key="1">
    <source>
        <dbReference type="SAM" id="MobiDB-lite"/>
    </source>
</evidence>
<dbReference type="SUPFAM" id="SSF46785">
    <property type="entry name" value="Winged helix' DNA-binding domain"/>
    <property type="match status" value="1"/>
</dbReference>
<reference evidence="2 3" key="1">
    <citation type="submission" date="2017-06" db="EMBL/GenBank/DDBJ databases">
        <authorList>
            <person name="Kim H.J."/>
            <person name="Triplett B.A."/>
        </authorList>
    </citation>
    <scope>NUCLEOTIDE SEQUENCE [LARGE SCALE GENOMIC DNA]</scope>
    <source>
        <strain evidence="2 3">DSM 22179</strain>
    </source>
</reference>
<dbReference type="Proteomes" id="UP000198122">
    <property type="component" value="Unassembled WGS sequence"/>
</dbReference>
<dbReference type="PANTHER" id="PTHR30363">
    <property type="entry name" value="HTH-TYPE TRANSCRIPTIONAL REGULATOR SRLR-RELATED"/>
    <property type="match status" value="1"/>
</dbReference>
<dbReference type="InterPro" id="IPR050313">
    <property type="entry name" value="Carb_Metab_HTH_regulators"/>
</dbReference>
<dbReference type="InterPro" id="IPR036390">
    <property type="entry name" value="WH_DNA-bd_sf"/>
</dbReference>
<dbReference type="CDD" id="cd00090">
    <property type="entry name" value="HTH_ARSR"/>
    <property type="match status" value="1"/>
</dbReference>
<name>A0A212T0N7_9MICO</name>
<dbReference type="Gene3D" id="1.10.10.10">
    <property type="entry name" value="Winged helix-like DNA-binding domain superfamily/Winged helix DNA-binding domain"/>
    <property type="match status" value="1"/>
</dbReference>
<gene>
    <name evidence="2" type="ORF">SAMN05445756_0096</name>
</gene>
<protein>
    <submittedName>
        <fullName evidence="2">Predicted transcriptional regulator, ArsR family</fullName>
    </submittedName>
</protein>
<accession>A0A212T0N7</accession>